<evidence type="ECO:0000256" key="7">
    <source>
        <dbReference type="ARBA" id="ARBA00023180"/>
    </source>
</evidence>
<keyword evidence="10" id="KW-1185">Reference proteome</keyword>
<keyword evidence="3" id="KW-1003">Cell membrane</keyword>
<gene>
    <name evidence="9" type="ORF">Ocin01_07017</name>
</gene>
<dbReference type="GO" id="GO:0005044">
    <property type="term" value="F:scavenger receptor activity"/>
    <property type="evidence" value="ECO:0007669"/>
    <property type="project" value="TreeGrafter"/>
</dbReference>
<dbReference type="PRINTS" id="PR01609">
    <property type="entry name" value="CD36FAMILY"/>
</dbReference>
<comment type="subcellular location">
    <subcellularLocation>
        <location evidence="1">Cell membrane</location>
    </subcellularLocation>
</comment>
<evidence type="ECO:0000313" key="9">
    <source>
        <dbReference type="EMBL" id="ODM99661.1"/>
    </source>
</evidence>
<organism evidence="9 10">
    <name type="scientific">Orchesella cincta</name>
    <name type="common">Springtail</name>
    <name type="synonym">Podura cincta</name>
    <dbReference type="NCBI Taxonomy" id="48709"/>
    <lineage>
        <taxon>Eukaryota</taxon>
        <taxon>Metazoa</taxon>
        <taxon>Ecdysozoa</taxon>
        <taxon>Arthropoda</taxon>
        <taxon>Hexapoda</taxon>
        <taxon>Collembola</taxon>
        <taxon>Entomobryomorpha</taxon>
        <taxon>Entomobryoidea</taxon>
        <taxon>Orchesellidae</taxon>
        <taxon>Orchesellinae</taxon>
        <taxon>Orchesella</taxon>
    </lineage>
</organism>
<dbReference type="GO" id="GO:0005886">
    <property type="term" value="C:plasma membrane"/>
    <property type="evidence" value="ECO:0007669"/>
    <property type="project" value="UniProtKB-SubCell"/>
</dbReference>
<dbReference type="PANTHER" id="PTHR11923">
    <property type="entry name" value="SCAVENGER RECEPTOR CLASS B TYPE-1 SR-B1"/>
    <property type="match status" value="1"/>
</dbReference>
<keyword evidence="7" id="KW-0325">Glycoprotein</keyword>
<proteinExistence type="inferred from homology"/>
<sequence>MVYLFNVTNPEEVQKGFHPKLLEVGPYVFRENRTKINIHHDENTDTVTYKEHVIFHFEHELSGELKLEDEITIINTPYVAAAIKINNELPWPLDSLANMILIQYKESLFVRRTVEEILFKGWTVPFLQKIETDMGLSLVPNNTFGLLMGQNDTAQGPYTVARGTSDKSRFGTILKYKNKSELPYWPKSSHCNKIVGSDGTIFPPFVEKHTALKLFNSDLCRSSYLSYNKSIDFEGIKGYRFKVPPIALADPRENNENRCFCPNVEDEPETCLKRGTLNLGPCRDGAPVAISTPYFIDADPQYLEESGLMPVRSKHETILDIEPMTGIVLQASKRIQLNLILKPVKRIASFSKVPEMLFPLIWMDESASLNVEYRLKLQSALFDVWLLGFISTTIFLAFLLVVYILVAKRQM</sequence>
<keyword evidence="4 8" id="KW-0812">Transmembrane</keyword>
<dbReference type="GO" id="GO:0005737">
    <property type="term" value="C:cytoplasm"/>
    <property type="evidence" value="ECO:0007669"/>
    <property type="project" value="TreeGrafter"/>
</dbReference>
<reference evidence="9 10" key="1">
    <citation type="journal article" date="2016" name="Genome Biol. Evol.">
        <title>Gene Family Evolution Reflects Adaptation to Soil Environmental Stressors in the Genome of the Collembolan Orchesella cincta.</title>
        <authorList>
            <person name="Faddeeva-Vakhrusheva A."/>
            <person name="Derks M.F."/>
            <person name="Anvar S.Y."/>
            <person name="Agamennone V."/>
            <person name="Suring W."/>
            <person name="Smit S."/>
            <person name="van Straalen N.M."/>
            <person name="Roelofs D."/>
        </authorList>
    </citation>
    <scope>NUCLEOTIDE SEQUENCE [LARGE SCALE GENOMIC DNA]</scope>
    <source>
        <tissue evidence="9">Mixed pool</tissue>
    </source>
</reference>
<evidence type="ECO:0000313" key="10">
    <source>
        <dbReference type="Proteomes" id="UP000094527"/>
    </source>
</evidence>
<evidence type="ECO:0000256" key="6">
    <source>
        <dbReference type="ARBA" id="ARBA00023136"/>
    </source>
</evidence>
<dbReference type="InterPro" id="IPR002159">
    <property type="entry name" value="CD36_fam"/>
</dbReference>
<dbReference type="OrthoDB" id="195015at2759"/>
<comment type="caution">
    <text evidence="9">The sequence shown here is derived from an EMBL/GenBank/DDBJ whole genome shotgun (WGS) entry which is preliminary data.</text>
</comment>
<dbReference type="PANTHER" id="PTHR11923:SF51">
    <property type="entry name" value="LYSOSOME MEMBRANE PROTEIN 2"/>
    <property type="match status" value="1"/>
</dbReference>
<evidence type="ECO:0000256" key="1">
    <source>
        <dbReference type="ARBA" id="ARBA00004236"/>
    </source>
</evidence>
<dbReference type="STRING" id="48709.A0A1D2N357"/>
<keyword evidence="5 8" id="KW-1133">Transmembrane helix</keyword>
<evidence type="ECO:0000256" key="2">
    <source>
        <dbReference type="ARBA" id="ARBA00010532"/>
    </source>
</evidence>
<dbReference type="AlphaFoldDB" id="A0A1D2N357"/>
<accession>A0A1D2N357</accession>
<evidence type="ECO:0000256" key="5">
    <source>
        <dbReference type="ARBA" id="ARBA00022989"/>
    </source>
</evidence>
<keyword evidence="6 8" id="KW-0472">Membrane</keyword>
<dbReference type="OMA" id="WHETHID"/>
<evidence type="ECO:0000256" key="8">
    <source>
        <dbReference type="SAM" id="Phobius"/>
    </source>
</evidence>
<protein>
    <submittedName>
        <fullName evidence="9">Platelet glycoprotein 4</fullName>
    </submittedName>
</protein>
<dbReference type="EMBL" id="LJIJ01000264">
    <property type="protein sequence ID" value="ODM99661.1"/>
    <property type="molecule type" value="Genomic_DNA"/>
</dbReference>
<evidence type="ECO:0000256" key="3">
    <source>
        <dbReference type="ARBA" id="ARBA00022475"/>
    </source>
</evidence>
<dbReference type="Proteomes" id="UP000094527">
    <property type="component" value="Unassembled WGS sequence"/>
</dbReference>
<feature type="transmembrane region" description="Helical" evidence="8">
    <location>
        <begin position="384"/>
        <end position="406"/>
    </location>
</feature>
<evidence type="ECO:0000256" key="4">
    <source>
        <dbReference type="ARBA" id="ARBA00022692"/>
    </source>
</evidence>
<name>A0A1D2N357_ORCCI</name>
<comment type="similarity">
    <text evidence="2">Belongs to the CD36 family.</text>
</comment>
<dbReference type="Pfam" id="PF01130">
    <property type="entry name" value="CD36"/>
    <property type="match status" value="1"/>
</dbReference>